<dbReference type="Gene3D" id="3.40.50.2300">
    <property type="match status" value="2"/>
</dbReference>
<dbReference type="Proteomes" id="UP000595197">
    <property type="component" value="Plasmid pTT6-1"/>
</dbReference>
<dbReference type="RefSeq" id="WP_201082760.1">
    <property type="nucleotide sequence ID" value="NZ_CP067421.1"/>
</dbReference>
<protein>
    <submittedName>
        <fullName evidence="6">ABC transporter substrate-binding protein</fullName>
    </submittedName>
</protein>
<feature type="chain" id="PRO_5047427312" evidence="4">
    <location>
        <begin position="25"/>
        <end position="414"/>
    </location>
</feature>
<keyword evidence="3" id="KW-0029">Amino-acid transport</keyword>
<gene>
    <name evidence="6" type="ORF">IGS68_29640</name>
</gene>
<dbReference type="Pfam" id="PF13458">
    <property type="entry name" value="Peripla_BP_6"/>
    <property type="match status" value="1"/>
</dbReference>
<feature type="domain" description="Leucine-binding protein" evidence="5">
    <location>
        <begin position="36"/>
        <end position="378"/>
    </location>
</feature>
<reference evidence="6" key="1">
    <citation type="submission" date="2021-02" db="EMBL/GenBank/DDBJ databases">
        <title>Skermanella TT6 skin isolate.</title>
        <authorList>
            <person name="Lee K."/>
            <person name="Ganzorig M."/>
        </authorList>
    </citation>
    <scope>NUCLEOTIDE SEQUENCE</scope>
    <source>
        <strain evidence="6">TT6</strain>
    </source>
</reference>
<comment type="similarity">
    <text evidence="1">Belongs to the leucine-binding protein family.</text>
</comment>
<dbReference type="PANTHER" id="PTHR30483">
    <property type="entry name" value="LEUCINE-SPECIFIC-BINDING PROTEIN"/>
    <property type="match status" value="1"/>
</dbReference>
<evidence type="ECO:0000256" key="1">
    <source>
        <dbReference type="ARBA" id="ARBA00010062"/>
    </source>
</evidence>
<organism evidence="6 7">
    <name type="scientific">Skermanella cutis</name>
    <dbReference type="NCBI Taxonomy" id="2775420"/>
    <lineage>
        <taxon>Bacteria</taxon>
        <taxon>Pseudomonadati</taxon>
        <taxon>Pseudomonadota</taxon>
        <taxon>Alphaproteobacteria</taxon>
        <taxon>Rhodospirillales</taxon>
        <taxon>Azospirillaceae</taxon>
        <taxon>Skermanella</taxon>
    </lineage>
</organism>
<sequence length="414" mass="43950">MRNRCACLARIVVTVLAPMALATAGFPAASMGEAVVRIGVLNDGSGPYSDLSGRRSVAAAELAVEDFAAASPGGAPPFRVEILYGDHQNKPDVGAEIVRRWVDTEDVLAVVDVPNTSVALAVNEIMRDRDRVFLGSSVASSDLTGPKCAATTVQWTFDTWALAHANGSRIVAGGGDRWFFLTADYAFGHALERDATAVVQENGGKVLGSVRHPLGTSDFSSFLVQAQGSGANIIGLANAGTDAVTVIKQAREFGILNDGRSLAGLLVFLSDVHSLGLEAAQGLRLTEAFYWDLNDRTRDWSRRFADRVGGTMPTMNHAGVYSSILAYLGAVAAVGPDAGGTRVVDRMKESSIDDPLFGPVTIRSDGRAVHAMYQFRVKAPDQSTGPWDYYALESTIPMEQAFRPLAEGGCPLAK</sequence>
<evidence type="ECO:0000313" key="6">
    <source>
        <dbReference type="EMBL" id="QQP93280.1"/>
    </source>
</evidence>
<proteinExistence type="inferred from homology"/>
<keyword evidence="2 4" id="KW-0732">Signal</keyword>
<keyword evidence="3" id="KW-0813">Transport</keyword>
<accession>A0ABX7BFW1</accession>
<dbReference type="CDD" id="cd06327">
    <property type="entry name" value="PBP1_SBP-like"/>
    <property type="match status" value="1"/>
</dbReference>
<feature type="signal peptide" evidence="4">
    <location>
        <begin position="1"/>
        <end position="24"/>
    </location>
</feature>
<geneLocation type="plasmid" evidence="6 7">
    <name>pTT6-1</name>
</geneLocation>
<dbReference type="InterPro" id="IPR028081">
    <property type="entry name" value="Leu-bd"/>
</dbReference>
<dbReference type="InterPro" id="IPR028082">
    <property type="entry name" value="Peripla_BP_I"/>
</dbReference>
<evidence type="ECO:0000256" key="2">
    <source>
        <dbReference type="ARBA" id="ARBA00022729"/>
    </source>
</evidence>
<evidence type="ECO:0000259" key="5">
    <source>
        <dbReference type="Pfam" id="PF13458"/>
    </source>
</evidence>
<dbReference type="InterPro" id="IPR051010">
    <property type="entry name" value="BCAA_transport"/>
</dbReference>
<evidence type="ECO:0000256" key="4">
    <source>
        <dbReference type="SAM" id="SignalP"/>
    </source>
</evidence>
<name>A0ABX7BFW1_9PROT</name>
<keyword evidence="6" id="KW-0614">Plasmid</keyword>
<dbReference type="PANTHER" id="PTHR30483:SF6">
    <property type="entry name" value="PERIPLASMIC BINDING PROTEIN OF ABC TRANSPORTER FOR NATURAL AMINO ACIDS"/>
    <property type="match status" value="1"/>
</dbReference>
<evidence type="ECO:0000313" key="7">
    <source>
        <dbReference type="Proteomes" id="UP000595197"/>
    </source>
</evidence>
<evidence type="ECO:0000256" key="3">
    <source>
        <dbReference type="ARBA" id="ARBA00022970"/>
    </source>
</evidence>
<dbReference type="EMBL" id="CP067421">
    <property type="protein sequence ID" value="QQP93280.1"/>
    <property type="molecule type" value="Genomic_DNA"/>
</dbReference>
<dbReference type="SUPFAM" id="SSF53822">
    <property type="entry name" value="Periplasmic binding protein-like I"/>
    <property type="match status" value="1"/>
</dbReference>
<keyword evidence="7" id="KW-1185">Reference proteome</keyword>